<reference evidence="11" key="4">
    <citation type="submission" date="2020-10" db="EMBL/GenBank/DDBJ databases">
        <authorList>
            <person name="Bassil N.M."/>
            <person name="Lloyd J.R."/>
        </authorList>
    </citation>
    <scope>NUCLEOTIDE SEQUENCE</scope>
    <source>
        <strain evidence="11">NB2006</strain>
    </source>
</reference>
<dbReference type="AlphaFoldDB" id="A0A1S2KZY0"/>
<feature type="transmembrane region" description="Helical" evidence="9">
    <location>
        <begin position="438"/>
        <end position="459"/>
    </location>
</feature>
<dbReference type="PANTHER" id="PTHR47019">
    <property type="entry name" value="LIPID II FLIPPASE MURJ"/>
    <property type="match status" value="1"/>
</dbReference>
<dbReference type="GO" id="GO:0009252">
    <property type="term" value="P:peptidoglycan biosynthetic process"/>
    <property type="evidence" value="ECO:0007669"/>
    <property type="project" value="UniProtKB-UniRule"/>
</dbReference>
<feature type="transmembrane region" description="Helical" evidence="9">
    <location>
        <begin position="120"/>
        <end position="141"/>
    </location>
</feature>
<dbReference type="GO" id="GO:0015648">
    <property type="term" value="F:lipid-linked peptidoglycan transporter activity"/>
    <property type="evidence" value="ECO:0007669"/>
    <property type="project" value="UniProtKB-UniRule"/>
</dbReference>
<evidence type="ECO:0000256" key="1">
    <source>
        <dbReference type="ARBA" id="ARBA00004651"/>
    </source>
</evidence>
<comment type="function">
    <text evidence="8">Involved in peptidoglycan biosynthesis. Transports lipid-linked peptidoglycan precursors from the inner to the outer leaflet of the cytoplasmic membrane.</text>
</comment>
<evidence type="ECO:0000313" key="10">
    <source>
        <dbReference type="EMBL" id="OIJ05641.1"/>
    </source>
</evidence>
<keyword evidence="4 8" id="KW-0133">Cell shape</keyword>
<dbReference type="EMBL" id="LQXD01000189">
    <property type="protein sequence ID" value="OIJ05641.1"/>
    <property type="molecule type" value="Genomic_DNA"/>
</dbReference>
<comment type="similarity">
    <text evidence="8">Belongs to the MurJ/MviN family.</text>
</comment>
<dbReference type="NCBIfam" id="TIGR01695">
    <property type="entry name" value="murJ_mviN"/>
    <property type="match status" value="1"/>
</dbReference>
<dbReference type="InterPro" id="IPR004268">
    <property type="entry name" value="MurJ"/>
</dbReference>
<feature type="transmembrane region" description="Helical" evidence="9">
    <location>
        <begin position="304"/>
        <end position="326"/>
    </location>
</feature>
<dbReference type="KEGG" id="aia:AWH56_005555"/>
<feature type="transmembrane region" description="Helical" evidence="9">
    <location>
        <begin position="85"/>
        <end position="108"/>
    </location>
</feature>
<accession>A0A1S2KZY0</accession>
<dbReference type="PIRSF" id="PIRSF002869">
    <property type="entry name" value="MviN"/>
    <property type="match status" value="1"/>
</dbReference>
<reference evidence="10 12" key="1">
    <citation type="submission" date="2016-10" db="EMBL/GenBank/DDBJ databases">
        <title>Draft genome sequences of four alkaliphilic bacteria belonging to the Anaerobacillus genus.</title>
        <authorList>
            <person name="Bassil N.M."/>
            <person name="Lloyd J.R."/>
        </authorList>
    </citation>
    <scope>NUCLEOTIDE SEQUENCE [LARGE SCALE GENOMIC DNA]</scope>
    <source>
        <strain evidence="10 12">NB2006</strain>
    </source>
</reference>
<keyword evidence="2 8" id="KW-1003">Cell membrane</keyword>
<keyword evidence="8" id="KW-0813">Transport</keyword>
<evidence type="ECO:0000256" key="5">
    <source>
        <dbReference type="ARBA" id="ARBA00022984"/>
    </source>
</evidence>
<evidence type="ECO:0000256" key="4">
    <source>
        <dbReference type="ARBA" id="ARBA00022960"/>
    </source>
</evidence>
<keyword evidence="12" id="KW-1185">Reference proteome</keyword>
<keyword evidence="5 8" id="KW-0573">Peptidoglycan synthesis</keyword>
<gene>
    <name evidence="11" type="primary">murJ</name>
    <name evidence="11" type="ORF">AWH56_005555</name>
    <name evidence="10" type="ORF">AWH56_21895</name>
</gene>
<feature type="transmembrane region" description="Helical" evidence="9">
    <location>
        <begin position="465"/>
        <end position="486"/>
    </location>
</feature>
<dbReference type="EMBL" id="CP063356">
    <property type="protein sequence ID" value="QOY37108.1"/>
    <property type="molecule type" value="Genomic_DNA"/>
</dbReference>
<evidence type="ECO:0000313" key="11">
    <source>
        <dbReference type="EMBL" id="QOY37108.1"/>
    </source>
</evidence>
<reference evidence="11 12" key="3">
    <citation type="journal article" date="2019" name="Int. J. Syst. Evol. Microbiol.">
        <title>Anaerobacillus isosaccharinicus sp. nov., an alkaliphilic bacterium which degrades isosaccharinic acid.</title>
        <authorList>
            <person name="Bassil N.M."/>
            <person name="Lloyd J.R."/>
        </authorList>
    </citation>
    <scope>NUCLEOTIDE SEQUENCE [LARGE SCALE GENOMIC DNA]</scope>
    <source>
        <strain evidence="11 12">NB2006</strain>
    </source>
</reference>
<dbReference type="OrthoDB" id="9804143at2"/>
<dbReference type="Proteomes" id="UP000180175">
    <property type="component" value="Chromosome"/>
</dbReference>
<dbReference type="RefSeq" id="WP_071319053.1">
    <property type="nucleotide sequence ID" value="NZ_CP063356.2"/>
</dbReference>
<evidence type="ECO:0000256" key="3">
    <source>
        <dbReference type="ARBA" id="ARBA00022692"/>
    </source>
</evidence>
<dbReference type="Pfam" id="PF03023">
    <property type="entry name" value="MurJ"/>
    <property type="match status" value="1"/>
</dbReference>
<feature type="transmembrane region" description="Helical" evidence="9">
    <location>
        <begin position="266"/>
        <end position="284"/>
    </location>
</feature>
<dbReference type="PANTHER" id="PTHR47019:SF1">
    <property type="entry name" value="LIPID II FLIPPASE MURJ"/>
    <property type="match status" value="1"/>
</dbReference>
<keyword evidence="6 9" id="KW-1133">Transmembrane helix</keyword>
<dbReference type="InterPro" id="IPR051050">
    <property type="entry name" value="Lipid_II_flippase_MurJ/MviN"/>
</dbReference>
<feature type="transmembrane region" description="Helical" evidence="9">
    <location>
        <begin position="403"/>
        <end position="426"/>
    </location>
</feature>
<name>A0A1S2KZY0_9BACI</name>
<evidence type="ECO:0000256" key="7">
    <source>
        <dbReference type="ARBA" id="ARBA00023136"/>
    </source>
</evidence>
<dbReference type="GO" id="GO:0008360">
    <property type="term" value="P:regulation of cell shape"/>
    <property type="evidence" value="ECO:0007669"/>
    <property type="project" value="UniProtKB-UniRule"/>
</dbReference>
<evidence type="ECO:0000256" key="6">
    <source>
        <dbReference type="ARBA" id="ARBA00022989"/>
    </source>
</evidence>
<comment type="subcellular location">
    <subcellularLocation>
        <location evidence="1">Cell membrane</location>
        <topology evidence="1">Multi-pass membrane protein</topology>
    </subcellularLocation>
</comment>
<feature type="transmembrane region" description="Helical" evidence="9">
    <location>
        <begin position="153"/>
        <end position="174"/>
    </location>
</feature>
<reference evidence="11 12" key="2">
    <citation type="journal article" date="2017" name="Genome Announc.">
        <title>Draft Genome Sequences of Four Alkaliphilic Bacteria Belonging to the Anaerobacillus Genus.</title>
        <authorList>
            <person name="Bassil N.M."/>
            <person name="Lloyd J.R."/>
        </authorList>
    </citation>
    <scope>NUCLEOTIDE SEQUENCE [LARGE SCALE GENOMIC DNA]</scope>
    <source>
        <strain evidence="11 12">NB2006</strain>
    </source>
</reference>
<keyword evidence="8" id="KW-0961">Cell wall biogenesis/degradation</keyword>
<keyword evidence="3 9" id="KW-0812">Transmembrane</keyword>
<dbReference type="GO" id="GO:0071555">
    <property type="term" value="P:cell wall organization"/>
    <property type="evidence" value="ECO:0007669"/>
    <property type="project" value="UniProtKB-UniRule"/>
</dbReference>
<proteinExistence type="inferred from homology"/>
<evidence type="ECO:0000256" key="9">
    <source>
        <dbReference type="SAM" id="Phobius"/>
    </source>
</evidence>
<dbReference type="PRINTS" id="PR01806">
    <property type="entry name" value="VIRFACTRMVIN"/>
</dbReference>
<protein>
    <recommendedName>
        <fullName evidence="8">Lipid II flippase</fullName>
    </recommendedName>
</protein>
<dbReference type="GO" id="GO:0005886">
    <property type="term" value="C:plasma membrane"/>
    <property type="evidence" value="ECO:0007669"/>
    <property type="project" value="UniProtKB-SubCell"/>
</dbReference>
<dbReference type="GO" id="GO:0034204">
    <property type="term" value="P:lipid translocation"/>
    <property type="evidence" value="ECO:0007669"/>
    <property type="project" value="TreeGrafter"/>
</dbReference>
<feature type="transmembrane region" description="Helical" evidence="9">
    <location>
        <begin position="180"/>
        <end position="200"/>
    </location>
</feature>
<feature type="transmembrane region" description="Helical" evidence="9">
    <location>
        <begin position="346"/>
        <end position="363"/>
    </location>
</feature>
<keyword evidence="7 8" id="KW-0472">Membrane</keyword>
<evidence type="ECO:0000313" key="12">
    <source>
        <dbReference type="Proteomes" id="UP000180175"/>
    </source>
</evidence>
<evidence type="ECO:0000256" key="8">
    <source>
        <dbReference type="PIRNR" id="PIRNR002869"/>
    </source>
</evidence>
<feature type="transmembrane region" description="Helical" evidence="9">
    <location>
        <begin position="221"/>
        <end position="246"/>
    </location>
</feature>
<feature type="transmembrane region" description="Helical" evidence="9">
    <location>
        <begin position="42"/>
        <end position="61"/>
    </location>
</feature>
<sequence>MAKNLRIAVVLLIIATFVLKVSSMVRDMVIAYYFGGSYITDAYLAAFVIPNMIILFMLTGMKDSLVPSYIQASEQSQQKKHLSDVFKGTTLVGLLLSVAGVAISPWLIPLLYPHFSDEAMTIAIWVAILYFSSLLIVCINAVFEGIFDAEKKFFFSTVSQIIVVLFTIGFAIFFTPYIGIYSVPIGFITGSIVSLLVKLINIVPRKLFTLRGKLDWQEVNAFYLVFIPVGLTIAVGQVNVLVDNIFANRFEEGVITYINYANRLVHFPQAIFGVTIATIVLPILSKAIAQKDDHLFKKGIEQGLTTMFFILLPSVIGMLLLMPNLIKLLFERGAFGPIETIATSEVAIFYLGSVLFYSLHGVTTKGFYSKKKGHLILVVGILSILLNILFNWLFTMVLGYKGLALSSSVVALFYVGISFFILVRMSGGLNLKFITKDFLKVIIATSVMAFVIIQVMPLIGHFSNLIYIIIVALLGIILYVGSAYLLKISAFSSLMRGLLKK</sequence>
<feature type="transmembrane region" description="Helical" evidence="9">
    <location>
        <begin position="375"/>
        <end position="397"/>
    </location>
</feature>
<organism evidence="10 12">
    <name type="scientific">Anaerobacillus isosaccharinicus</name>
    <dbReference type="NCBI Taxonomy" id="1532552"/>
    <lineage>
        <taxon>Bacteria</taxon>
        <taxon>Bacillati</taxon>
        <taxon>Bacillota</taxon>
        <taxon>Bacilli</taxon>
        <taxon>Bacillales</taxon>
        <taxon>Bacillaceae</taxon>
        <taxon>Anaerobacillus</taxon>
    </lineage>
</organism>
<evidence type="ECO:0000256" key="2">
    <source>
        <dbReference type="ARBA" id="ARBA00022475"/>
    </source>
</evidence>